<gene>
    <name evidence="2" type="ORF">A2W59_01045</name>
</gene>
<comment type="caution">
    <text evidence="2">The sequence shown here is derived from an EMBL/GenBank/DDBJ whole genome shotgun (WGS) entry which is preliminary data.</text>
</comment>
<organism evidence="2 3">
    <name type="scientific">Candidatus Terrybacteria bacterium RIFCSPHIGHO2_02_41_19</name>
    <dbReference type="NCBI Taxonomy" id="1802364"/>
    <lineage>
        <taxon>Bacteria</taxon>
        <taxon>Candidatus Terryibacteriota</taxon>
    </lineage>
</organism>
<proteinExistence type="predicted"/>
<evidence type="ECO:0000256" key="1">
    <source>
        <dbReference type="SAM" id="Phobius"/>
    </source>
</evidence>
<evidence type="ECO:0000313" key="2">
    <source>
        <dbReference type="EMBL" id="OHA49816.1"/>
    </source>
</evidence>
<protein>
    <submittedName>
        <fullName evidence="2">Uncharacterized protein</fullName>
    </submittedName>
</protein>
<keyword evidence="1" id="KW-1133">Transmembrane helix</keyword>
<keyword evidence="1" id="KW-0812">Transmembrane</keyword>
<evidence type="ECO:0000313" key="3">
    <source>
        <dbReference type="Proteomes" id="UP000178646"/>
    </source>
</evidence>
<accession>A0A1G2PNC3</accession>
<reference evidence="2 3" key="1">
    <citation type="journal article" date="2016" name="Nat. Commun.">
        <title>Thousands of microbial genomes shed light on interconnected biogeochemical processes in an aquifer system.</title>
        <authorList>
            <person name="Anantharaman K."/>
            <person name="Brown C.T."/>
            <person name="Hug L.A."/>
            <person name="Sharon I."/>
            <person name="Castelle C.J."/>
            <person name="Probst A.J."/>
            <person name="Thomas B.C."/>
            <person name="Singh A."/>
            <person name="Wilkins M.J."/>
            <person name="Karaoz U."/>
            <person name="Brodie E.L."/>
            <person name="Williams K.H."/>
            <person name="Hubbard S.S."/>
            <person name="Banfield J.F."/>
        </authorList>
    </citation>
    <scope>NUCLEOTIDE SEQUENCE [LARGE SCALE GENOMIC DNA]</scope>
</reference>
<name>A0A1G2PNC3_9BACT</name>
<dbReference type="Proteomes" id="UP000178646">
    <property type="component" value="Unassembled WGS sequence"/>
</dbReference>
<dbReference type="EMBL" id="MHSU01000027">
    <property type="protein sequence ID" value="OHA49816.1"/>
    <property type="molecule type" value="Genomic_DNA"/>
</dbReference>
<keyword evidence="1" id="KW-0472">Membrane</keyword>
<dbReference type="AlphaFoldDB" id="A0A1G2PNC3"/>
<sequence length="103" mass="11024">MKNKKIIFLIGGAIFLAIIFIYGFKSPESAGNGVVAVGDQAVNGVSGESAPNEGDEILKILSALNKVNLKTDFFEDKLFLSLEDLSVPPTEGEMGRNNPFAAY</sequence>
<feature type="transmembrane region" description="Helical" evidence="1">
    <location>
        <begin position="6"/>
        <end position="24"/>
    </location>
</feature>